<evidence type="ECO:0000256" key="2">
    <source>
        <dbReference type="SAM" id="Phobius"/>
    </source>
</evidence>
<keyword evidence="2" id="KW-1133">Transmembrane helix</keyword>
<dbReference type="AlphaFoldDB" id="A0A2Z6LQV3"/>
<feature type="transmembrane region" description="Helical" evidence="2">
    <location>
        <begin position="176"/>
        <end position="203"/>
    </location>
</feature>
<dbReference type="Pfam" id="PF08370">
    <property type="entry name" value="PDR_assoc"/>
    <property type="match status" value="1"/>
</dbReference>
<sequence length="305" mass="34992">MKCSRESPGDKKSGLQQVTSKKDQEQYWSVLDRPYRYVPVGKFAQAFSLYREGKILSEELNIPFDKRNNHPAALATCSYGAKRLDLLKINYQWQKLLIKRNAFIYIFKFVQISSAILAFFLSASDVYRSVSPDRILGSEYDSSQYLWIICNKVGNQTTDLLGKAVLKARSLYSESYWYWIGLGALVGYTILFNILFTIFLAYLNPLGRQQAVVSKGELQEREKRRKGESVVIELREYLQHSASNGKHFKQRGMVLPFQPLSMAFSNINYYVEVPLLLFMKRGGELIYAGPLGPKSSELISYFEVS</sequence>
<evidence type="ECO:0000256" key="1">
    <source>
        <dbReference type="SAM" id="MobiDB-lite"/>
    </source>
</evidence>
<evidence type="ECO:0000313" key="5">
    <source>
        <dbReference type="Proteomes" id="UP000242715"/>
    </source>
</evidence>
<dbReference type="PANTHER" id="PTHR48040:SF12">
    <property type="entry name" value="ABC TRANSPORTER G FAMILY MEMBER 32-LIKE ISOFORM X1"/>
    <property type="match status" value="1"/>
</dbReference>
<proteinExistence type="predicted"/>
<dbReference type="OrthoDB" id="66620at2759"/>
<evidence type="ECO:0000313" key="4">
    <source>
        <dbReference type="EMBL" id="GAU19066.1"/>
    </source>
</evidence>
<dbReference type="Proteomes" id="UP000242715">
    <property type="component" value="Unassembled WGS sequence"/>
</dbReference>
<dbReference type="PANTHER" id="PTHR48040">
    <property type="entry name" value="PLEIOTROPIC DRUG RESISTANCE PROTEIN 1-LIKE ISOFORM X1"/>
    <property type="match status" value="1"/>
</dbReference>
<protein>
    <recommendedName>
        <fullName evidence="3">Plant PDR ABC transporter associated domain-containing protein</fullName>
    </recommendedName>
</protein>
<organism evidence="4 5">
    <name type="scientific">Trifolium subterraneum</name>
    <name type="common">Subterranean clover</name>
    <dbReference type="NCBI Taxonomy" id="3900"/>
    <lineage>
        <taxon>Eukaryota</taxon>
        <taxon>Viridiplantae</taxon>
        <taxon>Streptophyta</taxon>
        <taxon>Embryophyta</taxon>
        <taxon>Tracheophyta</taxon>
        <taxon>Spermatophyta</taxon>
        <taxon>Magnoliopsida</taxon>
        <taxon>eudicotyledons</taxon>
        <taxon>Gunneridae</taxon>
        <taxon>Pentapetalae</taxon>
        <taxon>rosids</taxon>
        <taxon>fabids</taxon>
        <taxon>Fabales</taxon>
        <taxon>Fabaceae</taxon>
        <taxon>Papilionoideae</taxon>
        <taxon>50 kb inversion clade</taxon>
        <taxon>NPAAA clade</taxon>
        <taxon>Hologalegina</taxon>
        <taxon>IRL clade</taxon>
        <taxon>Trifolieae</taxon>
        <taxon>Trifolium</taxon>
    </lineage>
</organism>
<evidence type="ECO:0000259" key="3">
    <source>
        <dbReference type="Pfam" id="PF08370"/>
    </source>
</evidence>
<feature type="compositionally biased region" description="Basic and acidic residues" evidence="1">
    <location>
        <begin position="1"/>
        <end position="13"/>
    </location>
</feature>
<accession>A0A2Z6LQV3</accession>
<feature type="domain" description="Plant PDR ABC transporter associated" evidence="3">
    <location>
        <begin position="155"/>
        <end position="213"/>
    </location>
</feature>
<keyword evidence="5" id="KW-1185">Reference proteome</keyword>
<dbReference type="EMBL" id="DF973192">
    <property type="protein sequence ID" value="GAU19066.1"/>
    <property type="molecule type" value="Genomic_DNA"/>
</dbReference>
<gene>
    <name evidence="4" type="ORF">TSUD_194030</name>
</gene>
<reference evidence="5" key="1">
    <citation type="journal article" date="2017" name="Front. Plant Sci.">
        <title>Climate Clever Clovers: New Paradigm to Reduce the Environmental Footprint of Ruminants by Breeding Low Methanogenic Forages Utilizing Haplotype Variation.</title>
        <authorList>
            <person name="Kaur P."/>
            <person name="Appels R."/>
            <person name="Bayer P.E."/>
            <person name="Keeble-Gagnere G."/>
            <person name="Wang J."/>
            <person name="Hirakawa H."/>
            <person name="Shirasawa K."/>
            <person name="Vercoe P."/>
            <person name="Stefanova K."/>
            <person name="Durmic Z."/>
            <person name="Nichols P."/>
            <person name="Revell C."/>
            <person name="Isobe S.N."/>
            <person name="Edwards D."/>
            <person name="Erskine W."/>
        </authorList>
    </citation>
    <scope>NUCLEOTIDE SEQUENCE [LARGE SCALE GENOMIC DNA]</scope>
    <source>
        <strain evidence="5">cv. Daliak</strain>
    </source>
</reference>
<keyword evidence="2" id="KW-0472">Membrane</keyword>
<name>A0A2Z6LQV3_TRISU</name>
<dbReference type="InterPro" id="IPR013581">
    <property type="entry name" value="PDR_assoc"/>
</dbReference>
<keyword evidence="2" id="KW-0812">Transmembrane</keyword>
<feature type="region of interest" description="Disordered" evidence="1">
    <location>
        <begin position="1"/>
        <end position="20"/>
    </location>
</feature>
<feature type="transmembrane region" description="Helical" evidence="2">
    <location>
        <begin position="102"/>
        <end position="123"/>
    </location>
</feature>